<dbReference type="Ensembl" id="ENSCSAVT00000013743.1">
    <property type="protein sequence ID" value="ENSCSAVP00000013587.1"/>
    <property type="gene ID" value="ENSCSAVG00000007961.1"/>
</dbReference>
<evidence type="ECO:0000259" key="4">
    <source>
        <dbReference type="PROSITE" id="PS50835"/>
    </source>
</evidence>
<protein>
    <recommendedName>
        <fullName evidence="4">Ig-like domain-containing protein</fullName>
    </recommendedName>
</protein>
<dbReference type="STRING" id="51511.ENSCSAVP00000013587"/>
<feature type="transmembrane region" description="Helical" evidence="2">
    <location>
        <begin position="210"/>
        <end position="231"/>
    </location>
</feature>
<feature type="chain" id="PRO_5003579040" description="Ig-like domain-containing protein" evidence="3">
    <location>
        <begin position="20"/>
        <end position="275"/>
    </location>
</feature>
<dbReference type="AlphaFoldDB" id="H2Z7M5"/>
<organism evidence="5 6">
    <name type="scientific">Ciona savignyi</name>
    <name type="common">Pacific transparent sea squirt</name>
    <dbReference type="NCBI Taxonomy" id="51511"/>
    <lineage>
        <taxon>Eukaryota</taxon>
        <taxon>Metazoa</taxon>
        <taxon>Chordata</taxon>
        <taxon>Tunicata</taxon>
        <taxon>Ascidiacea</taxon>
        <taxon>Phlebobranchia</taxon>
        <taxon>Cionidae</taxon>
        <taxon>Ciona</taxon>
    </lineage>
</organism>
<proteinExistence type="predicted"/>
<keyword evidence="3" id="KW-0732">Signal</keyword>
<evidence type="ECO:0000313" key="5">
    <source>
        <dbReference type="Ensembl" id="ENSCSAVP00000013587.1"/>
    </source>
</evidence>
<evidence type="ECO:0000256" key="3">
    <source>
        <dbReference type="SAM" id="SignalP"/>
    </source>
</evidence>
<keyword evidence="2" id="KW-0472">Membrane</keyword>
<dbReference type="SUPFAM" id="SSF48726">
    <property type="entry name" value="Immunoglobulin"/>
    <property type="match status" value="1"/>
</dbReference>
<name>H2Z7M5_CIOSA</name>
<feature type="domain" description="Ig-like" evidence="4">
    <location>
        <begin position="106"/>
        <end position="203"/>
    </location>
</feature>
<accession>H2Z7M5</accession>
<dbReference type="HOGENOM" id="CLU_1011779_0_0_1"/>
<dbReference type="Proteomes" id="UP000007875">
    <property type="component" value="Unassembled WGS sequence"/>
</dbReference>
<dbReference type="InParanoid" id="H2Z7M5"/>
<dbReference type="eggNOG" id="ENOG502QPKN">
    <property type="taxonomic scope" value="Eukaryota"/>
</dbReference>
<evidence type="ECO:0000256" key="1">
    <source>
        <dbReference type="SAM" id="MobiDB-lite"/>
    </source>
</evidence>
<dbReference type="InterPro" id="IPR013783">
    <property type="entry name" value="Ig-like_fold"/>
</dbReference>
<reference evidence="5" key="3">
    <citation type="submission" date="2025-09" db="UniProtKB">
        <authorList>
            <consortium name="Ensembl"/>
        </authorList>
    </citation>
    <scope>IDENTIFICATION</scope>
</reference>
<dbReference type="CDD" id="cd00096">
    <property type="entry name" value="Ig"/>
    <property type="match status" value="1"/>
</dbReference>
<dbReference type="PROSITE" id="PS50835">
    <property type="entry name" value="IG_LIKE"/>
    <property type="match status" value="1"/>
</dbReference>
<keyword evidence="2" id="KW-0812">Transmembrane</keyword>
<feature type="signal peptide" evidence="3">
    <location>
        <begin position="1"/>
        <end position="19"/>
    </location>
</feature>
<dbReference type="PROSITE" id="PS51257">
    <property type="entry name" value="PROKAR_LIPOPROTEIN"/>
    <property type="match status" value="1"/>
</dbReference>
<keyword evidence="2" id="KW-1133">Transmembrane helix</keyword>
<keyword evidence="6" id="KW-1185">Reference proteome</keyword>
<feature type="compositionally biased region" description="Basic and acidic residues" evidence="1">
    <location>
        <begin position="246"/>
        <end position="266"/>
    </location>
</feature>
<dbReference type="GeneTree" id="ENSGT00940000168488"/>
<dbReference type="InterPro" id="IPR007110">
    <property type="entry name" value="Ig-like_dom"/>
</dbReference>
<reference evidence="6" key="1">
    <citation type="submission" date="2003-08" db="EMBL/GenBank/DDBJ databases">
        <authorList>
            <person name="Birren B."/>
            <person name="Nusbaum C."/>
            <person name="Abebe A."/>
            <person name="Abouelleil A."/>
            <person name="Adekoya E."/>
            <person name="Ait-zahra M."/>
            <person name="Allen N."/>
            <person name="Allen T."/>
            <person name="An P."/>
            <person name="Anderson M."/>
            <person name="Anderson S."/>
            <person name="Arachchi H."/>
            <person name="Armbruster J."/>
            <person name="Bachantsang P."/>
            <person name="Baldwin J."/>
            <person name="Barry A."/>
            <person name="Bayul T."/>
            <person name="Blitshsteyn B."/>
            <person name="Bloom T."/>
            <person name="Blye J."/>
            <person name="Boguslavskiy L."/>
            <person name="Borowsky M."/>
            <person name="Boukhgalter B."/>
            <person name="Brunache A."/>
            <person name="Butler J."/>
            <person name="Calixte N."/>
            <person name="Calvo S."/>
            <person name="Camarata J."/>
            <person name="Campo K."/>
            <person name="Chang J."/>
            <person name="Cheshatsang Y."/>
            <person name="Citroen M."/>
            <person name="Collymore A."/>
            <person name="Considine T."/>
            <person name="Cook A."/>
            <person name="Cooke P."/>
            <person name="Corum B."/>
            <person name="Cuomo C."/>
            <person name="David R."/>
            <person name="Dawoe T."/>
            <person name="Degray S."/>
            <person name="Dodge S."/>
            <person name="Dooley K."/>
            <person name="Dorje P."/>
            <person name="Dorjee K."/>
            <person name="Dorris L."/>
            <person name="Duffey N."/>
            <person name="Dupes A."/>
            <person name="Elkins T."/>
            <person name="Engels R."/>
            <person name="Erickson J."/>
            <person name="Farina A."/>
            <person name="Faro S."/>
            <person name="Ferreira P."/>
            <person name="Fischer H."/>
            <person name="Fitzgerald M."/>
            <person name="Foley K."/>
            <person name="Gage D."/>
            <person name="Galagan J."/>
            <person name="Gearin G."/>
            <person name="Gnerre S."/>
            <person name="Gnirke A."/>
            <person name="Goyette A."/>
            <person name="Graham J."/>
            <person name="Grandbois E."/>
            <person name="Gyaltsen K."/>
            <person name="Hafez N."/>
            <person name="Hagopian D."/>
            <person name="Hagos B."/>
            <person name="Hall J."/>
            <person name="Hatcher B."/>
            <person name="Heller A."/>
            <person name="Higgins H."/>
            <person name="Honan T."/>
            <person name="Horn A."/>
            <person name="Houde N."/>
            <person name="Hughes L."/>
            <person name="Hulme W."/>
            <person name="Husby E."/>
            <person name="Iliev I."/>
            <person name="Jaffe D."/>
            <person name="Jones C."/>
            <person name="Kamal M."/>
            <person name="Kamat A."/>
            <person name="Kamvysselis M."/>
            <person name="Karlsson E."/>
            <person name="Kells C."/>
            <person name="Kieu A."/>
            <person name="Kisner P."/>
            <person name="Kodira C."/>
            <person name="Kulbokas E."/>
            <person name="Labutti K."/>
            <person name="Lama D."/>
            <person name="Landers T."/>
            <person name="Leger J."/>
            <person name="Levine S."/>
            <person name="Lewis D."/>
            <person name="Lewis T."/>
            <person name="Lindblad-toh K."/>
            <person name="Liu X."/>
            <person name="Lokyitsang T."/>
            <person name="Lokyitsang Y."/>
            <person name="Lucien O."/>
            <person name="Lui A."/>
            <person name="Ma L.J."/>
            <person name="Mabbitt R."/>
            <person name="Macdonald J."/>
            <person name="Maclean C."/>
            <person name="Major J."/>
            <person name="Manning J."/>
            <person name="Marabella R."/>
            <person name="Maru K."/>
            <person name="Matthews C."/>
            <person name="Mauceli E."/>
            <person name="Mccarthy M."/>
            <person name="Mcdonough S."/>
            <person name="Mcghee T."/>
            <person name="Meldrim J."/>
            <person name="Meneus L."/>
            <person name="Mesirov J."/>
            <person name="Mihalev A."/>
            <person name="Mihova T."/>
            <person name="Mikkelsen T."/>
            <person name="Mlenga V."/>
            <person name="Moru K."/>
            <person name="Mozes J."/>
            <person name="Mulrain L."/>
            <person name="Munson G."/>
            <person name="Naylor J."/>
            <person name="Newes C."/>
            <person name="Nguyen C."/>
            <person name="Nguyen N."/>
            <person name="Nguyen T."/>
            <person name="Nicol R."/>
            <person name="Nielsen C."/>
            <person name="Nizzari M."/>
            <person name="Norbu C."/>
            <person name="Norbu N."/>
            <person name="O'donnell P."/>
            <person name="Okoawo O."/>
            <person name="O'leary S."/>
            <person name="Omotosho B."/>
            <person name="O'neill K."/>
            <person name="Osman S."/>
            <person name="Parker S."/>
            <person name="Perrin D."/>
            <person name="Phunkhang P."/>
            <person name="Piqani B."/>
            <person name="Purcell S."/>
            <person name="Rachupka T."/>
            <person name="Ramasamy U."/>
            <person name="Rameau R."/>
            <person name="Ray V."/>
            <person name="Raymond C."/>
            <person name="Retta R."/>
            <person name="Richardson S."/>
            <person name="Rise C."/>
            <person name="Rodriguez J."/>
            <person name="Rogers J."/>
            <person name="Rogov P."/>
            <person name="Rutman M."/>
            <person name="Schupbach R."/>
            <person name="Seaman C."/>
            <person name="Settipalli S."/>
            <person name="Sharpe T."/>
            <person name="Sheridan J."/>
            <person name="Sherpa N."/>
            <person name="Shi J."/>
            <person name="Smirnov S."/>
            <person name="Smith C."/>
            <person name="Sougnez C."/>
            <person name="Spencer B."/>
            <person name="Stalker J."/>
            <person name="Stange-thomann N."/>
            <person name="Stavropoulos S."/>
            <person name="Stetson K."/>
            <person name="Stone C."/>
            <person name="Stone S."/>
            <person name="Stubbs M."/>
            <person name="Talamas J."/>
            <person name="Tchuinga P."/>
            <person name="Tenzing P."/>
            <person name="Tesfaye S."/>
            <person name="Theodore J."/>
            <person name="Thoulutsang Y."/>
            <person name="Topham K."/>
            <person name="Towey S."/>
            <person name="Tsamla T."/>
            <person name="Tsomo N."/>
            <person name="Vallee D."/>
            <person name="Vassiliev H."/>
            <person name="Venkataraman V."/>
            <person name="Vinson J."/>
            <person name="Vo A."/>
            <person name="Wade C."/>
            <person name="Wang S."/>
            <person name="Wangchuk T."/>
            <person name="Wangdi T."/>
            <person name="Whittaker C."/>
            <person name="Wilkinson J."/>
            <person name="Wu Y."/>
            <person name="Wyman D."/>
            <person name="Yadav S."/>
            <person name="Yang S."/>
            <person name="Yang X."/>
            <person name="Yeager S."/>
            <person name="Yee E."/>
            <person name="Young G."/>
            <person name="Zainoun J."/>
            <person name="Zembeck L."/>
            <person name="Zimmer A."/>
            <person name="Zody M."/>
            <person name="Lander E."/>
        </authorList>
    </citation>
    <scope>NUCLEOTIDE SEQUENCE [LARGE SCALE GENOMIC DNA]</scope>
</reference>
<feature type="region of interest" description="Disordered" evidence="1">
    <location>
        <begin position="241"/>
        <end position="275"/>
    </location>
</feature>
<dbReference type="Gene3D" id="2.60.40.10">
    <property type="entry name" value="Immunoglobulins"/>
    <property type="match status" value="1"/>
</dbReference>
<evidence type="ECO:0000313" key="6">
    <source>
        <dbReference type="Proteomes" id="UP000007875"/>
    </source>
</evidence>
<sequence length="275" mass="30204">MVRLVLIFTLIVLIASCNGAASNNEVVVVPEDVSPTDPVEISSGVTSLSSNDQFSWNYTNPAGLEITLPSQALMLNITKLDEIGEYKSMVNGTMVKQVTASYLATPSIQNTRHSVTFNDGDLNRKLTCVCEGSYPAVHFKWLMKLENSDKPASLINNGGNVNITTLAEKSIITFTNMTYDMQAYYECEVENFAGNATVEVLVRVKDRLAALWPFLGIVAEVVILIIIIFLYEKKSKKSAAIHSGKAGKDESEQPLNKDSDGVELRNRAPNNNYKS</sequence>
<evidence type="ECO:0000256" key="2">
    <source>
        <dbReference type="SAM" id="Phobius"/>
    </source>
</evidence>
<dbReference type="OMA" id="CEVENFA"/>
<dbReference type="InterPro" id="IPR036179">
    <property type="entry name" value="Ig-like_dom_sf"/>
</dbReference>
<reference evidence="5" key="2">
    <citation type="submission" date="2025-08" db="UniProtKB">
        <authorList>
            <consortium name="Ensembl"/>
        </authorList>
    </citation>
    <scope>IDENTIFICATION</scope>
</reference>